<evidence type="ECO:0000256" key="8">
    <source>
        <dbReference type="SAM" id="SignalP"/>
    </source>
</evidence>
<feature type="transmembrane region" description="Helical" evidence="7">
    <location>
        <begin position="34"/>
        <end position="55"/>
    </location>
</feature>
<evidence type="ECO:0000256" key="3">
    <source>
        <dbReference type="ARBA" id="ARBA00022692"/>
    </source>
</evidence>
<evidence type="ECO:0000313" key="10">
    <source>
        <dbReference type="RefSeq" id="XP_003742885.2"/>
    </source>
</evidence>
<keyword evidence="5 7" id="KW-0472">Membrane</keyword>
<dbReference type="InterPro" id="IPR006876">
    <property type="entry name" value="LMBR1-like_membr_prot"/>
</dbReference>
<sequence length="722" mass="81639">MMAFGPLIFGLVSTFCAAAILLCRYGNPAKHHVAVTGSVFLAWYFSMLIIILMPLDVSTTAYKQCLAYNNLSSVPEHLPHGIQAAALTDLRAYPGPRPGLLFTGNETSSAATSSMRPTPPTDANQTSSTTPGSVDPAEKNVTDVPNVTTTLPPHPIDPCMIPWSHVPGNAFPVLWRIVYWSSQLLTWIILPLMQSYSTAGDFTTTGRLKTALYENAIYYGTYLCIFVVLLVYLVIHGIGLDAGKLKVVCITAANTWGLFLLVLLLGSGLVELPRTMWNLSRKGYTLRYLYFKAAKLSMEKCETEEKLDDAIEELRQVNNCITSGSPLRYYVDVIISKIPRDRWEDNRRNRTTASGASVSEKSLVRLHKQVIKAMQGVTRTQVQWDTLLQDILYWEDITKNETSGERRFKSSLEYRPRGQLTKLFCTPTVEWYWRCMLRSLLLRVLAGLFAVFTVLLIFSEVTFFIRQPIISIIGVIHRSLEASHSYLGLELLCVLALGYLCLCTYFTVFKIRIFNLYYLVPNQQTSEYSLIFSGMMLCRLTPPLCLNFLGMIHLDQHISQEHNRVETAYTQIMGHMDVISIISDGFNVYFPMLICVLGVATYLKWGSKVLHALGFEQFLSDDDLTTDLVDEGRDLVKREKNRRQRQEENEIRRRQRLQSAPSQEYNTSSRNRHPIGTSSSTESARAELLSGVGDTPDYSSRDFSPTERWSTNRPPSNLFDDV</sequence>
<keyword evidence="8" id="KW-0732">Signal</keyword>
<dbReference type="KEGG" id="goe:100906993"/>
<dbReference type="GO" id="GO:0016020">
    <property type="term" value="C:membrane"/>
    <property type="evidence" value="ECO:0007669"/>
    <property type="project" value="UniProtKB-SubCell"/>
</dbReference>
<evidence type="ECO:0000256" key="7">
    <source>
        <dbReference type="SAM" id="Phobius"/>
    </source>
</evidence>
<keyword evidence="3 7" id="KW-0812">Transmembrane</keyword>
<dbReference type="Pfam" id="PF04791">
    <property type="entry name" value="LMBR1"/>
    <property type="match status" value="1"/>
</dbReference>
<dbReference type="PANTHER" id="PTHR21355">
    <property type="entry name" value="G-PROTEIN COUPLED RECEPTOR-ASSOCIATED PROTEIN LMBRD2"/>
    <property type="match status" value="1"/>
</dbReference>
<evidence type="ECO:0000256" key="1">
    <source>
        <dbReference type="ARBA" id="ARBA00004141"/>
    </source>
</evidence>
<protein>
    <submittedName>
        <fullName evidence="10">LMBR1 domain-containing protein 2 homolog</fullName>
    </submittedName>
</protein>
<dbReference type="PANTHER" id="PTHR21355:SF0">
    <property type="entry name" value="G-PROTEIN COUPLED RECEPTOR-ASSOCIATED PROTEIN LMBRD2"/>
    <property type="match status" value="1"/>
</dbReference>
<dbReference type="RefSeq" id="XP_003742885.2">
    <property type="nucleotide sequence ID" value="XM_003742837.2"/>
</dbReference>
<evidence type="ECO:0000256" key="6">
    <source>
        <dbReference type="SAM" id="MobiDB-lite"/>
    </source>
</evidence>
<evidence type="ECO:0000313" key="9">
    <source>
        <dbReference type="Proteomes" id="UP000694867"/>
    </source>
</evidence>
<organism evidence="9 10">
    <name type="scientific">Galendromus occidentalis</name>
    <name type="common">western predatory mite</name>
    <dbReference type="NCBI Taxonomy" id="34638"/>
    <lineage>
        <taxon>Eukaryota</taxon>
        <taxon>Metazoa</taxon>
        <taxon>Ecdysozoa</taxon>
        <taxon>Arthropoda</taxon>
        <taxon>Chelicerata</taxon>
        <taxon>Arachnida</taxon>
        <taxon>Acari</taxon>
        <taxon>Parasitiformes</taxon>
        <taxon>Mesostigmata</taxon>
        <taxon>Gamasina</taxon>
        <taxon>Phytoseioidea</taxon>
        <taxon>Phytoseiidae</taxon>
        <taxon>Typhlodrominae</taxon>
        <taxon>Galendromus</taxon>
    </lineage>
</organism>
<feature type="transmembrane region" description="Helical" evidence="7">
    <location>
        <begin position="177"/>
        <end position="196"/>
    </location>
</feature>
<feature type="transmembrane region" description="Helical" evidence="7">
    <location>
        <begin position="247"/>
        <end position="270"/>
    </location>
</feature>
<reference evidence="10" key="1">
    <citation type="submission" date="2025-08" db="UniProtKB">
        <authorList>
            <consortium name="RefSeq"/>
        </authorList>
    </citation>
    <scope>IDENTIFICATION</scope>
</reference>
<feature type="transmembrane region" description="Helical" evidence="7">
    <location>
        <begin position="486"/>
        <end position="508"/>
    </location>
</feature>
<comment type="subcellular location">
    <subcellularLocation>
        <location evidence="1">Membrane</location>
        <topology evidence="1">Multi-pass membrane protein</topology>
    </subcellularLocation>
</comment>
<keyword evidence="9" id="KW-1185">Reference proteome</keyword>
<feature type="compositionally biased region" description="Polar residues" evidence="6">
    <location>
        <begin position="657"/>
        <end position="669"/>
    </location>
</feature>
<feature type="signal peptide" evidence="8">
    <location>
        <begin position="1"/>
        <end position="18"/>
    </location>
</feature>
<evidence type="ECO:0000256" key="4">
    <source>
        <dbReference type="ARBA" id="ARBA00022989"/>
    </source>
</evidence>
<dbReference type="GeneID" id="100906993"/>
<feature type="compositionally biased region" description="Polar residues" evidence="6">
    <location>
        <begin position="697"/>
        <end position="715"/>
    </location>
</feature>
<feature type="compositionally biased region" description="Polar residues" evidence="6">
    <location>
        <begin position="107"/>
        <end position="132"/>
    </location>
</feature>
<name>A0AAJ6QT41_9ACAR</name>
<dbReference type="InterPro" id="IPR051584">
    <property type="entry name" value="GPCR-associated_LMBR1"/>
</dbReference>
<feature type="region of interest" description="Disordered" evidence="6">
    <location>
        <begin position="107"/>
        <end position="145"/>
    </location>
</feature>
<feature type="transmembrane region" description="Helical" evidence="7">
    <location>
        <begin position="586"/>
        <end position="605"/>
    </location>
</feature>
<dbReference type="Proteomes" id="UP000694867">
    <property type="component" value="Unplaced"/>
</dbReference>
<evidence type="ECO:0000256" key="2">
    <source>
        <dbReference type="ARBA" id="ARBA00010487"/>
    </source>
</evidence>
<feature type="transmembrane region" description="Helical" evidence="7">
    <location>
        <begin position="440"/>
        <end position="465"/>
    </location>
</feature>
<dbReference type="AlphaFoldDB" id="A0AAJ6QT41"/>
<feature type="region of interest" description="Disordered" evidence="6">
    <location>
        <begin position="639"/>
        <end position="722"/>
    </location>
</feature>
<proteinExistence type="inferred from homology"/>
<feature type="chain" id="PRO_5042615912" evidence="8">
    <location>
        <begin position="19"/>
        <end position="722"/>
    </location>
</feature>
<accession>A0AAJ6QT41</accession>
<keyword evidence="4 7" id="KW-1133">Transmembrane helix</keyword>
<gene>
    <name evidence="10" type="primary">LOC100906993</name>
</gene>
<evidence type="ECO:0000256" key="5">
    <source>
        <dbReference type="ARBA" id="ARBA00023136"/>
    </source>
</evidence>
<comment type="similarity">
    <text evidence="2">Belongs to the LIMR family.</text>
</comment>
<feature type="transmembrane region" description="Helical" evidence="7">
    <location>
        <begin position="216"/>
        <end position="235"/>
    </location>
</feature>
<feature type="transmembrane region" description="Helical" evidence="7">
    <location>
        <begin position="528"/>
        <end position="549"/>
    </location>
</feature>
<feature type="compositionally biased region" description="Basic and acidic residues" evidence="6">
    <location>
        <begin position="639"/>
        <end position="652"/>
    </location>
</feature>